<reference evidence="2 3" key="1">
    <citation type="submission" date="2020-10" db="EMBL/GenBank/DDBJ databases">
        <title>Streptomyces chromofuscus complate genome analysis.</title>
        <authorList>
            <person name="Anwar N."/>
        </authorList>
    </citation>
    <scope>NUCLEOTIDE SEQUENCE [LARGE SCALE GENOMIC DNA]</scope>
    <source>
        <strain evidence="2 3">DSM 40273</strain>
    </source>
</reference>
<sequence length="291" mass="32083">MDFDAVADELYGLRPEHFTTARDAHAAAARKAGDRALAEKIGKLRRPSLSAWASNILVRRQADQVEPLLRLGEGLRQAHLDLDGAQLRELIRQQRILITALSRQAGRLAAQAGRPITPDAQREVESTLHAVLADPEAARQWAAGRLVKPLDAAVGFPAVAQDAVPRAPAVAEAPPPAARRRSAAEETRRARLAKARTEAEHTEADLRAAEEEATAATHDVENAKQRADRLEQRVSSLAEELQRAEEEHRQAVAGERQARERARFADRRVTECRRRARAAASRLQRLTPDSD</sequence>
<accession>A0A7M2SZY3</accession>
<dbReference type="SUPFAM" id="SSF57997">
    <property type="entry name" value="Tropomyosin"/>
    <property type="match status" value="1"/>
</dbReference>
<feature type="region of interest" description="Disordered" evidence="1">
    <location>
        <begin position="167"/>
        <end position="229"/>
    </location>
</feature>
<name>A0A7M2SZY3_STRCW</name>
<protein>
    <submittedName>
        <fullName evidence="2">Uncharacterized protein</fullName>
    </submittedName>
</protein>
<evidence type="ECO:0000313" key="3">
    <source>
        <dbReference type="Proteomes" id="UP000594008"/>
    </source>
</evidence>
<proteinExistence type="predicted"/>
<feature type="compositionally biased region" description="Basic and acidic residues" evidence="1">
    <location>
        <begin position="218"/>
        <end position="229"/>
    </location>
</feature>
<dbReference type="EMBL" id="CP063374">
    <property type="protein sequence ID" value="QOV41886.1"/>
    <property type="molecule type" value="Genomic_DNA"/>
</dbReference>
<keyword evidence="3" id="KW-1185">Reference proteome</keyword>
<feature type="region of interest" description="Disordered" evidence="1">
    <location>
        <begin position="245"/>
        <end position="272"/>
    </location>
</feature>
<dbReference type="RefSeq" id="WP_189695971.1">
    <property type="nucleotide sequence ID" value="NZ_BMTA01000001.1"/>
</dbReference>
<organism evidence="2 3">
    <name type="scientific">Streptomyces chromofuscus</name>
    <dbReference type="NCBI Taxonomy" id="42881"/>
    <lineage>
        <taxon>Bacteria</taxon>
        <taxon>Bacillati</taxon>
        <taxon>Actinomycetota</taxon>
        <taxon>Actinomycetes</taxon>
        <taxon>Kitasatosporales</taxon>
        <taxon>Streptomycetaceae</taxon>
        <taxon>Streptomyces</taxon>
    </lineage>
</organism>
<gene>
    <name evidence="2" type="ORF">IPT68_18480</name>
</gene>
<feature type="compositionally biased region" description="Basic and acidic residues" evidence="1">
    <location>
        <begin position="182"/>
        <end position="210"/>
    </location>
</feature>
<dbReference type="KEGG" id="schf:IPT68_18480"/>
<evidence type="ECO:0000256" key="1">
    <source>
        <dbReference type="SAM" id="MobiDB-lite"/>
    </source>
</evidence>
<dbReference type="Proteomes" id="UP000594008">
    <property type="component" value="Chromosome"/>
</dbReference>
<dbReference type="AlphaFoldDB" id="A0A7M2SZY3"/>
<evidence type="ECO:0000313" key="2">
    <source>
        <dbReference type="EMBL" id="QOV41886.1"/>
    </source>
</evidence>